<dbReference type="EMBL" id="CAJNIZ010008413">
    <property type="protein sequence ID" value="CAE7267103.1"/>
    <property type="molecule type" value="Genomic_DNA"/>
</dbReference>
<feature type="compositionally biased region" description="Low complexity" evidence="1">
    <location>
        <begin position="81"/>
        <end position="97"/>
    </location>
</feature>
<feature type="region of interest" description="Disordered" evidence="1">
    <location>
        <begin position="46"/>
        <end position="121"/>
    </location>
</feature>
<feature type="domain" description="FH2" evidence="2">
    <location>
        <begin position="320"/>
        <end position="652"/>
    </location>
</feature>
<reference evidence="3" key="1">
    <citation type="submission" date="2021-02" db="EMBL/GenBank/DDBJ databases">
        <authorList>
            <person name="Dougan E. K."/>
            <person name="Rhodes N."/>
            <person name="Thang M."/>
            <person name="Chan C."/>
        </authorList>
    </citation>
    <scope>NUCLEOTIDE SEQUENCE</scope>
</reference>
<sequence>MPGQGIDATDDWFNEGGRSPANLCKALEANFNNVSAVSKVSNVSMTSSASNASQTEGSDIESSLSSLTATPNEKAATEAVEGSSPESETGPSSSSSGKGDKGKSLAPGKGKGNKGSPPNLCEALEVNVSPVSNVSNVSMASNVSNASQTEGSDVESSLSSLSASPNEKEATQAVECSSPESETGPSSIGSGKGDKGKLLAPGKGKGNKGPKGMKGKGGKAPPAGKQGVEAAETEAKSSEPQAEEKEKAEKPEKDGQEEDKPEGKTEEKTETATKGKGPGKGPPAKGAGKGPGKGPPGKGKAPPPKGGGKAAPKSKAAATPPRYVGQTPLGRRLHWAGAHYDVPSENSVFHGLTSDVRFDPELLKAMLSGESAEKPLVIGRRKSITKKAGISLLDGSRAQNLAIVMSKMKVSTEEFCQSLKDLNFSEDFINVEDVELLIPALPTPEEIKKLLEYKDRVADLRDVEANAMPFCTLPKGAARMKVAKFALSHQSQFNTIKNRCEVLMSAAEQARSSQKFKELLDLVIRVGNFINHGVDEFVDGTIRGVSVDSLLTLASFKTGAVSSLHFLCLSLGATDPDFYQALKASLSSVHEASKEKAAVLKGSIEAFGKDAETAEKQLSALLVPNEEQEVAMNSSRACSVSRAPLQFAASPV</sequence>
<dbReference type="InterPro" id="IPR042201">
    <property type="entry name" value="FH2_Formin_sf"/>
</dbReference>
<dbReference type="InterPro" id="IPR051425">
    <property type="entry name" value="Formin_Homology"/>
</dbReference>
<dbReference type="PROSITE" id="PS51444">
    <property type="entry name" value="FH2"/>
    <property type="match status" value="1"/>
</dbReference>
<evidence type="ECO:0000313" key="3">
    <source>
        <dbReference type="EMBL" id="CAE7267103.1"/>
    </source>
</evidence>
<feature type="compositionally biased region" description="Polar residues" evidence="1">
    <location>
        <begin position="174"/>
        <end position="183"/>
    </location>
</feature>
<protein>
    <submittedName>
        <fullName evidence="3">FH13 protein</fullName>
    </submittedName>
</protein>
<dbReference type="Proteomes" id="UP000649617">
    <property type="component" value="Unassembled WGS sequence"/>
</dbReference>
<keyword evidence="4" id="KW-1185">Reference proteome</keyword>
<comment type="caution">
    <text evidence="3">The sequence shown here is derived from an EMBL/GenBank/DDBJ whole genome shotgun (WGS) entry which is preliminary data.</text>
</comment>
<dbReference type="Pfam" id="PF02181">
    <property type="entry name" value="FH2"/>
    <property type="match status" value="1"/>
</dbReference>
<dbReference type="InterPro" id="IPR015425">
    <property type="entry name" value="FH2_Formin"/>
</dbReference>
<feature type="compositionally biased region" description="Basic and acidic residues" evidence="1">
    <location>
        <begin position="233"/>
        <end position="254"/>
    </location>
</feature>
<feature type="compositionally biased region" description="Basic and acidic residues" evidence="1">
    <location>
        <begin position="261"/>
        <end position="273"/>
    </location>
</feature>
<feature type="compositionally biased region" description="Low complexity" evidence="1">
    <location>
        <begin position="310"/>
        <end position="321"/>
    </location>
</feature>
<accession>A0A812MTY4</accession>
<feature type="compositionally biased region" description="Polar residues" evidence="1">
    <location>
        <begin position="46"/>
        <end position="71"/>
    </location>
</feature>
<evidence type="ECO:0000259" key="2">
    <source>
        <dbReference type="PROSITE" id="PS51444"/>
    </source>
</evidence>
<evidence type="ECO:0000256" key="1">
    <source>
        <dbReference type="SAM" id="MobiDB-lite"/>
    </source>
</evidence>
<feature type="compositionally biased region" description="Basic residues" evidence="1">
    <location>
        <begin position="205"/>
        <end position="217"/>
    </location>
</feature>
<dbReference type="SMART" id="SM00498">
    <property type="entry name" value="FH2"/>
    <property type="match status" value="1"/>
</dbReference>
<evidence type="ECO:0000313" key="4">
    <source>
        <dbReference type="Proteomes" id="UP000649617"/>
    </source>
</evidence>
<dbReference type="OrthoDB" id="1668162at2759"/>
<name>A0A812MTY4_SYMPI</name>
<organism evidence="3 4">
    <name type="scientific">Symbiodinium pilosum</name>
    <name type="common">Dinoflagellate</name>
    <dbReference type="NCBI Taxonomy" id="2952"/>
    <lineage>
        <taxon>Eukaryota</taxon>
        <taxon>Sar</taxon>
        <taxon>Alveolata</taxon>
        <taxon>Dinophyceae</taxon>
        <taxon>Suessiales</taxon>
        <taxon>Symbiodiniaceae</taxon>
        <taxon>Symbiodinium</taxon>
    </lineage>
</organism>
<feature type="region of interest" description="Disordered" evidence="1">
    <location>
        <begin position="1"/>
        <end position="20"/>
    </location>
</feature>
<dbReference type="PANTHER" id="PTHR45725">
    <property type="entry name" value="FORMIN HOMOLOGY 2 FAMILY MEMBER"/>
    <property type="match status" value="1"/>
</dbReference>
<proteinExistence type="predicted"/>
<dbReference type="AlphaFoldDB" id="A0A812MTY4"/>
<dbReference type="SUPFAM" id="SSF101447">
    <property type="entry name" value="Formin homology 2 domain (FH2 domain)"/>
    <property type="match status" value="1"/>
</dbReference>
<dbReference type="PANTHER" id="PTHR45725:SF1">
    <property type="entry name" value="DISHEVELLED ASSOCIATED ACTIVATOR OF MORPHOGENESIS, ISOFORM D"/>
    <property type="match status" value="1"/>
</dbReference>
<feature type="compositionally biased region" description="Gly residues" evidence="1">
    <location>
        <begin position="287"/>
        <end position="297"/>
    </location>
</feature>
<feature type="region of interest" description="Disordered" evidence="1">
    <location>
        <begin position="142"/>
        <end position="325"/>
    </location>
</feature>
<dbReference type="Gene3D" id="1.20.58.2220">
    <property type="entry name" value="Formin, FH2 domain"/>
    <property type="match status" value="1"/>
</dbReference>
<gene>
    <name evidence="3" type="primary">FH13</name>
    <name evidence="3" type="ORF">SPIL2461_LOCUS5787</name>
</gene>